<dbReference type="OrthoDB" id="9810528at2"/>
<keyword evidence="3" id="KW-1185">Reference proteome</keyword>
<dbReference type="Proteomes" id="UP000198584">
    <property type="component" value="Unassembled WGS sequence"/>
</dbReference>
<name>A0A1H4GHG7_9BACI</name>
<evidence type="ECO:0000313" key="2">
    <source>
        <dbReference type="EMBL" id="SEB09049.1"/>
    </source>
</evidence>
<proteinExistence type="predicted"/>
<evidence type="ECO:0000259" key="1">
    <source>
        <dbReference type="Pfam" id="PF00882"/>
    </source>
</evidence>
<dbReference type="Pfam" id="PF00882">
    <property type="entry name" value="Zn_dep_PLPC"/>
    <property type="match status" value="1"/>
</dbReference>
<organism evidence="2 3">
    <name type="scientific">Thalassobacillus cyri</name>
    <dbReference type="NCBI Taxonomy" id="571932"/>
    <lineage>
        <taxon>Bacteria</taxon>
        <taxon>Bacillati</taxon>
        <taxon>Bacillota</taxon>
        <taxon>Bacilli</taxon>
        <taxon>Bacillales</taxon>
        <taxon>Bacillaceae</taxon>
        <taxon>Thalassobacillus</taxon>
    </lineage>
</organism>
<reference evidence="2 3" key="1">
    <citation type="submission" date="2016-10" db="EMBL/GenBank/DDBJ databases">
        <authorList>
            <person name="de Groot N.N."/>
        </authorList>
    </citation>
    <scope>NUCLEOTIDE SEQUENCE [LARGE SCALE GENOMIC DNA]</scope>
    <source>
        <strain evidence="2 3">CCM7597</strain>
    </source>
</reference>
<evidence type="ECO:0000313" key="3">
    <source>
        <dbReference type="Proteomes" id="UP000198584"/>
    </source>
</evidence>
<dbReference type="STRING" id="571932.SAMN05421743_11624"/>
<gene>
    <name evidence="2" type="ORF">SAMN05421743_11624</name>
</gene>
<dbReference type="InterPro" id="IPR029002">
    <property type="entry name" value="PLPC/GPLD1"/>
</dbReference>
<accession>A0A1H4GHG7</accession>
<feature type="domain" description="Phospholipase C/D" evidence="1">
    <location>
        <begin position="6"/>
        <end position="169"/>
    </location>
</feature>
<dbReference type="RefSeq" id="WP_093046062.1">
    <property type="nucleotide sequence ID" value="NZ_FNQR01000016.1"/>
</dbReference>
<dbReference type="EMBL" id="FNQR01000016">
    <property type="protein sequence ID" value="SEB09049.1"/>
    <property type="molecule type" value="Genomic_DNA"/>
</dbReference>
<protein>
    <submittedName>
        <fullName evidence="2">Zinc dependent phospholipase C</fullName>
    </submittedName>
</protein>
<sequence>MPNIWTHIHFSQSLLDTLEHTERFKILSAYVKLGAQGPDPFFYHRFWPFLESKGVEEVGMRLHTEYCGDFLLDLIKQGKEAPASSQAYIFGFLTHHILDRNTHPYIHYRAGYEGNKHQELEVIIDTLLLEREKNMKTWRNPVHKQIDVGKRLDKWLIRLLDTTIKKYFADVSTDLPGDYIQESYYDMKTAMRVLYDPTGWKNKLLGSLVSSFSHRPVEETKDYLNINENEWRHPATGETKQESFDELYEKAFDEGKEILTLLLHYWQNGSKNALEELKDKLANISYDTGEPLHKNLINQFSAPIV</sequence>
<dbReference type="AlphaFoldDB" id="A0A1H4GHG7"/>